<dbReference type="EMBL" id="JBHTLU010000013">
    <property type="protein sequence ID" value="MFD1220773.1"/>
    <property type="molecule type" value="Genomic_DNA"/>
</dbReference>
<evidence type="ECO:0000313" key="3">
    <source>
        <dbReference type="Proteomes" id="UP001597180"/>
    </source>
</evidence>
<dbReference type="RefSeq" id="WP_345587332.1">
    <property type="nucleotide sequence ID" value="NZ_BAABJG010000006.1"/>
</dbReference>
<sequence length="189" mass="22248">MEKELYSFVFKGLLTESALDRTGRVKHNYNELDPIVAERLSVDLLDEVFVARAKRMATVYTVIAAFENTVRDFISKLLLESVGESWWETSVSEKIRTRAHSRREEENKIRWHTPRGDSYINYTDFGDLTSIIHQNWTIFEPHLHSIEWVRQLINTLERSRNVIMHSGELQNEDIERIGTSIRDWVRQVG</sequence>
<organism evidence="2 3">
    <name type="scientific">Paenibacillus vulneris</name>
    <dbReference type="NCBI Taxonomy" id="1133364"/>
    <lineage>
        <taxon>Bacteria</taxon>
        <taxon>Bacillati</taxon>
        <taxon>Bacillota</taxon>
        <taxon>Bacilli</taxon>
        <taxon>Bacillales</taxon>
        <taxon>Paenibacillaceae</taxon>
        <taxon>Paenibacillus</taxon>
    </lineage>
</organism>
<reference evidence="3" key="1">
    <citation type="journal article" date="2019" name="Int. J. Syst. Evol. Microbiol.">
        <title>The Global Catalogue of Microorganisms (GCM) 10K type strain sequencing project: providing services to taxonomists for standard genome sequencing and annotation.</title>
        <authorList>
            <consortium name="The Broad Institute Genomics Platform"/>
            <consortium name="The Broad Institute Genome Sequencing Center for Infectious Disease"/>
            <person name="Wu L."/>
            <person name="Ma J."/>
        </authorList>
    </citation>
    <scope>NUCLEOTIDE SEQUENCE [LARGE SCALE GENOMIC DNA]</scope>
    <source>
        <strain evidence="3">CCUG 53270</strain>
    </source>
</reference>
<keyword evidence="3" id="KW-1185">Reference proteome</keyword>
<evidence type="ECO:0000313" key="2">
    <source>
        <dbReference type="EMBL" id="MFD1220773.1"/>
    </source>
</evidence>
<gene>
    <name evidence="2" type="ORF">ACFQ4B_11620</name>
</gene>
<dbReference type="InterPro" id="IPR041650">
    <property type="entry name" value="HEPN_Swt1"/>
</dbReference>
<proteinExistence type="predicted"/>
<evidence type="ECO:0000259" key="1">
    <source>
        <dbReference type="Pfam" id="PF18731"/>
    </source>
</evidence>
<dbReference type="Pfam" id="PF18731">
    <property type="entry name" value="HEPN_Swt1"/>
    <property type="match status" value="1"/>
</dbReference>
<accession>A0ABW3UIG1</accession>
<feature type="domain" description="Swt1-like HEPN" evidence="1">
    <location>
        <begin position="65"/>
        <end position="189"/>
    </location>
</feature>
<name>A0ABW3UIG1_9BACL</name>
<protein>
    <submittedName>
        <fullName evidence="2">Swt1 family HEPN domain-containing protein</fullName>
    </submittedName>
</protein>
<dbReference type="Proteomes" id="UP001597180">
    <property type="component" value="Unassembled WGS sequence"/>
</dbReference>
<comment type="caution">
    <text evidence="2">The sequence shown here is derived from an EMBL/GenBank/DDBJ whole genome shotgun (WGS) entry which is preliminary data.</text>
</comment>